<accession>A0A4Z0H6F8</accession>
<evidence type="ECO:0000313" key="1">
    <source>
        <dbReference type="EMBL" id="TGB04685.1"/>
    </source>
</evidence>
<dbReference type="Proteomes" id="UP000297982">
    <property type="component" value="Unassembled WGS sequence"/>
</dbReference>
<sequence length="447" mass="51391">MWEELHRLNESKGTQLEDLIDDGKFLDNFLEDKNAWDYTKGITIEDAALQMPTGATTHINTALNKVIKNPRAIEYKIKDSEGIGSYSRIAMGKDKKNFAFLVPANRDIWTVVNGSLGTQYTGKLASSYQIKNGDKIKAVVRGQNVQLFANDFLKGTFEPGFEMLGEYYAGMQWRDSGNNVKYDQATVYENTVPKYMHFSVDDFIDALEDLTNGSYTSLWDQPTFALFKDMHDQYGVVVSLYCFYQNSTFNLSQTTDAFKNEFLQASNWLKFGFHALDNPSRYETDDAAQAKTAYQNTINEIIRFAGERSLDLLPRIHYFQGREEVIQEWKSTTHPPKGFLSAEDDREINYNLSAVERETLSKCDDYYEVFNDLYFAHTDLRLENVSDVVSELNTLKSSGGQRDIQILFTHENKLELAEVQQQMNDGFRWAIDNQFVFAFPQEHIPKC</sequence>
<dbReference type="EMBL" id="SRJC01000001">
    <property type="protein sequence ID" value="TGB04685.1"/>
    <property type="molecule type" value="Genomic_DNA"/>
</dbReference>
<comment type="caution">
    <text evidence="1">The sequence shown here is derived from an EMBL/GenBank/DDBJ whole genome shotgun (WGS) entry which is preliminary data.</text>
</comment>
<reference evidence="1 2" key="1">
    <citation type="journal article" date="2003" name="Int. J. Syst. Evol. Microbiol.">
        <title>Halobacillus salinus sp. nov., isolated from a salt lake on the coast of the East Sea in Korea.</title>
        <authorList>
            <person name="Yoon J.H."/>
            <person name="Kang K.H."/>
            <person name="Park Y.H."/>
        </authorList>
    </citation>
    <scope>NUCLEOTIDE SEQUENCE [LARGE SCALE GENOMIC DNA]</scope>
    <source>
        <strain evidence="1 2">HSL-3</strain>
    </source>
</reference>
<name>A0A4Z0H6F8_9BACI</name>
<dbReference type="AlphaFoldDB" id="A0A4Z0H6F8"/>
<proteinExistence type="predicted"/>
<dbReference type="RefSeq" id="WP_135327041.1">
    <property type="nucleotide sequence ID" value="NZ_SRJC01000001.1"/>
</dbReference>
<keyword evidence="2" id="KW-1185">Reference proteome</keyword>
<gene>
    <name evidence="1" type="ORF">E4663_06755</name>
</gene>
<organism evidence="1 2">
    <name type="scientific">Halobacillus salinus</name>
    <dbReference type="NCBI Taxonomy" id="192814"/>
    <lineage>
        <taxon>Bacteria</taxon>
        <taxon>Bacillati</taxon>
        <taxon>Bacillota</taxon>
        <taxon>Bacilli</taxon>
        <taxon>Bacillales</taxon>
        <taxon>Bacillaceae</taxon>
        <taxon>Halobacillus</taxon>
    </lineage>
</organism>
<protein>
    <submittedName>
        <fullName evidence="1">Uncharacterized protein</fullName>
    </submittedName>
</protein>
<evidence type="ECO:0000313" key="2">
    <source>
        <dbReference type="Proteomes" id="UP000297982"/>
    </source>
</evidence>